<organism evidence="1 2">
    <name type="scientific">Gottschalkia acidurici (strain ATCC 7906 / DSM 604 / BCRC 14475 / CIP 104303 / KCTC 5404 / NCIMB 10678 / 9a)</name>
    <name type="common">Clostridium acidurici</name>
    <dbReference type="NCBI Taxonomy" id="1128398"/>
    <lineage>
        <taxon>Bacteria</taxon>
        <taxon>Bacillati</taxon>
        <taxon>Bacillota</taxon>
        <taxon>Tissierellia</taxon>
        <taxon>Tissierellales</taxon>
        <taxon>Gottschalkiaceae</taxon>
        <taxon>Gottschalkia</taxon>
    </lineage>
</organism>
<name>K0B134_GOTA9</name>
<dbReference type="Proteomes" id="UP000006094">
    <property type="component" value="Chromosome"/>
</dbReference>
<keyword evidence="2" id="KW-1185">Reference proteome</keyword>
<proteinExistence type="predicted"/>
<evidence type="ECO:0000313" key="1">
    <source>
        <dbReference type="EMBL" id="AFS78655.1"/>
    </source>
</evidence>
<dbReference type="HOGENOM" id="CLU_3059983_0_0_9"/>
<protein>
    <submittedName>
        <fullName evidence="1">Uncharacterized protein</fullName>
    </submittedName>
</protein>
<accession>K0B134</accession>
<evidence type="ECO:0000313" key="2">
    <source>
        <dbReference type="Proteomes" id="UP000006094"/>
    </source>
</evidence>
<dbReference type="RefSeq" id="WP_014967791.1">
    <property type="nucleotide sequence ID" value="NC_018664.1"/>
</dbReference>
<gene>
    <name evidence="1" type="ordered locus">Curi_c16480</name>
</gene>
<dbReference type="STRING" id="1128398.Curi_c16480"/>
<dbReference type="KEGG" id="cad:Curi_c16480"/>
<reference evidence="1 2" key="1">
    <citation type="journal article" date="2012" name="PLoS ONE">
        <title>The purine-utilizing bacterium Clostridium acidurici 9a: a genome-guided metabolic reconsideration.</title>
        <authorList>
            <person name="Hartwich K."/>
            <person name="Poehlein A."/>
            <person name="Daniel R."/>
        </authorList>
    </citation>
    <scope>NUCLEOTIDE SEQUENCE [LARGE SCALE GENOMIC DNA]</scope>
    <source>
        <strain evidence="2">ATCC 7906 / DSM 604 / BCRC 14475 / CIP 104303 / KCTC 5404 / NCIMB 10678 / 9a</strain>
    </source>
</reference>
<dbReference type="AlphaFoldDB" id="K0B134"/>
<sequence>MVSYGTPNAFGSLPGSIITKTSFHKMVSNFVVKWHSPDQDIAIRYPRIESGGN</sequence>
<dbReference type="EMBL" id="CP003326">
    <property type="protein sequence ID" value="AFS78655.1"/>
    <property type="molecule type" value="Genomic_DNA"/>
</dbReference>